<evidence type="ECO:0000313" key="1">
    <source>
        <dbReference type="EMBL" id="GCE04226.1"/>
    </source>
</evidence>
<organism evidence="1 2">
    <name type="scientific">Dictyobacter aurantiacus</name>
    <dbReference type="NCBI Taxonomy" id="1936993"/>
    <lineage>
        <taxon>Bacteria</taxon>
        <taxon>Bacillati</taxon>
        <taxon>Chloroflexota</taxon>
        <taxon>Ktedonobacteria</taxon>
        <taxon>Ktedonobacterales</taxon>
        <taxon>Dictyobacteraceae</taxon>
        <taxon>Dictyobacter</taxon>
    </lineage>
</organism>
<keyword evidence="2" id="KW-1185">Reference proteome</keyword>
<sequence>MTTLIAVYNAQGCVGRCDARCYEAVTPICTCICGGRNHGAGRDKSIENTRELAQQWIAAYTQEHQLGKVSTEIHEECQQPTLWSSVT</sequence>
<gene>
    <name evidence="1" type="ORF">KDAU_15550</name>
</gene>
<name>A0A401ZBL9_9CHLR</name>
<protein>
    <submittedName>
        <fullName evidence="1">Uncharacterized protein</fullName>
    </submittedName>
</protein>
<dbReference type="Proteomes" id="UP000287224">
    <property type="component" value="Unassembled WGS sequence"/>
</dbReference>
<dbReference type="OrthoDB" id="581550at2"/>
<dbReference type="RefSeq" id="WP_126595400.1">
    <property type="nucleotide sequence ID" value="NZ_BIFQ01000001.1"/>
</dbReference>
<proteinExistence type="predicted"/>
<evidence type="ECO:0000313" key="2">
    <source>
        <dbReference type="Proteomes" id="UP000287224"/>
    </source>
</evidence>
<accession>A0A401ZBL9</accession>
<dbReference type="AlphaFoldDB" id="A0A401ZBL9"/>
<reference evidence="2" key="1">
    <citation type="submission" date="2018-12" db="EMBL/GenBank/DDBJ databases">
        <title>Tengunoibacter tsumagoiensis gen. nov., sp. nov., Dictyobacter kobayashii sp. nov., D. alpinus sp. nov., and D. joshuensis sp. nov. and description of Dictyobacteraceae fam. nov. within the order Ktedonobacterales isolated from Tengu-no-mugimeshi.</title>
        <authorList>
            <person name="Wang C.M."/>
            <person name="Zheng Y."/>
            <person name="Sakai Y."/>
            <person name="Toyoda A."/>
            <person name="Minakuchi Y."/>
            <person name="Abe K."/>
            <person name="Yokota A."/>
            <person name="Yabe S."/>
        </authorList>
    </citation>
    <scope>NUCLEOTIDE SEQUENCE [LARGE SCALE GENOMIC DNA]</scope>
    <source>
        <strain evidence="2">S-27</strain>
    </source>
</reference>
<dbReference type="EMBL" id="BIFQ01000001">
    <property type="protein sequence ID" value="GCE04226.1"/>
    <property type="molecule type" value="Genomic_DNA"/>
</dbReference>
<comment type="caution">
    <text evidence="1">The sequence shown here is derived from an EMBL/GenBank/DDBJ whole genome shotgun (WGS) entry which is preliminary data.</text>
</comment>